<dbReference type="GO" id="GO:0008270">
    <property type="term" value="F:zinc ion binding"/>
    <property type="evidence" value="ECO:0007669"/>
    <property type="project" value="UniProtKB-KW"/>
</dbReference>
<keyword evidence="9 11" id="KW-0238">DNA-binding</keyword>
<dbReference type="GO" id="GO:0003677">
    <property type="term" value="F:DNA binding"/>
    <property type="evidence" value="ECO:0007669"/>
    <property type="project" value="UniProtKB-UniRule"/>
</dbReference>
<name>A0A9P0M8P0_ACAOB</name>
<keyword evidence="6 11" id="KW-0863">Zinc-finger</keyword>
<reference evidence="13" key="1">
    <citation type="submission" date="2022-03" db="EMBL/GenBank/DDBJ databases">
        <authorList>
            <person name="Sayadi A."/>
        </authorList>
    </citation>
    <scope>NUCLEOTIDE SEQUENCE</scope>
</reference>
<dbReference type="Pfam" id="PF21788">
    <property type="entry name" value="TNP-like_GBD"/>
    <property type="match status" value="1"/>
</dbReference>
<dbReference type="PANTHER" id="PTHR22930">
    <property type="match status" value="1"/>
</dbReference>
<dbReference type="InterPro" id="IPR027806">
    <property type="entry name" value="HARBI1_dom"/>
</dbReference>
<dbReference type="EMBL" id="CAKOFQ010007770">
    <property type="protein sequence ID" value="CAH2007859.1"/>
    <property type="molecule type" value="Genomic_DNA"/>
</dbReference>
<comment type="similarity">
    <text evidence="3">Belongs to the HARBI1 family.</text>
</comment>
<evidence type="ECO:0000256" key="8">
    <source>
        <dbReference type="ARBA" id="ARBA00022833"/>
    </source>
</evidence>
<dbReference type="AlphaFoldDB" id="A0A9P0M8P0"/>
<gene>
    <name evidence="13" type="ORF">ACAOBT_LOCUS29882</name>
</gene>
<dbReference type="Pfam" id="PF05485">
    <property type="entry name" value="THAP"/>
    <property type="match status" value="1"/>
</dbReference>
<keyword evidence="7" id="KW-0378">Hydrolase</keyword>
<evidence type="ECO:0000256" key="4">
    <source>
        <dbReference type="ARBA" id="ARBA00022722"/>
    </source>
</evidence>
<evidence type="ECO:0000256" key="6">
    <source>
        <dbReference type="ARBA" id="ARBA00022771"/>
    </source>
</evidence>
<dbReference type="InterPro" id="IPR006612">
    <property type="entry name" value="THAP_Znf"/>
</dbReference>
<protein>
    <recommendedName>
        <fullName evidence="12">THAP-type domain-containing protein</fullName>
    </recommendedName>
</protein>
<evidence type="ECO:0000256" key="7">
    <source>
        <dbReference type="ARBA" id="ARBA00022801"/>
    </source>
</evidence>
<evidence type="ECO:0000256" key="5">
    <source>
        <dbReference type="ARBA" id="ARBA00022723"/>
    </source>
</evidence>
<dbReference type="PROSITE" id="PS50950">
    <property type="entry name" value="ZF_THAP"/>
    <property type="match status" value="1"/>
</dbReference>
<dbReference type="InterPro" id="IPR045249">
    <property type="entry name" value="HARBI1-like"/>
</dbReference>
<dbReference type="InterPro" id="IPR048365">
    <property type="entry name" value="TNP-like_RNaseH_N"/>
</dbReference>
<keyword evidence="5" id="KW-0479">Metal-binding</keyword>
<evidence type="ECO:0000256" key="10">
    <source>
        <dbReference type="ARBA" id="ARBA00023242"/>
    </source>
</evidence>
<dbReference type="OrthoDB" id="6758319at2759"/>
<evidence type="ECO:0000313" key="14">
    <source>
        <dbReference type="Proteomes" id="UP001152888"/>
    </source>
</evidence>
<dbReference type="InterPro" id="IPR048366">
    <property type="entry name" value="TNP-like_GBD"/>
</dbReference>
<comment type="caution">
    <text evidence="13">The sequence shown here is derived from an EMBL/GenBank/DDBJ whole genome shotgun (WGS) entry which is preliminary data.</text>
</comment>
<dbReference type="PANTHER" id="PTHR22930:SF289">
    <property type="entry name" value="DDE TNP4 DOMAIN-CONTAINING PROTEIN-RELATED"/>
    <property type="match status" value="1"/>
</dbReference>
<evidence type="ECO:0000256" key="11">
    <source>
        <dbReference type="PROSITE-ProRule" id="PRU00309"/>
    </source>
</evidence>
<evidence type="ECO:0000256" key="9">
    <source>
        <dbReference type="ARBA" id="ARBA00023125"/>
    </source>
</evidence>
<evidence type="ECO:0000256" key="1">
    <source>
        <dbReference type="ARBA" id="ARBA00001968"/>
    </source>
</evidence>
<evidence type="ECO:0000256" key="2">
    <source>
        <dbReference type="ARBA" id="ARBA00004123"/>
    </source>
</evidence>
<dbReference type="GO" id="GO:0005634">
    <property type="term" value="C:nucleus"/>
    <property type="evidence" value="ECO:0007669"/>
    <property type="project" value="UniProtKB-SubCell"/>
</dbReference>
<evidence type="ECO:0000259" key="12">
    <source>
        <dbReference type="PROSITE" id="PS50950"/>
    </source>
</evidence>
<evidence type="ECO:0000256" key="3">
    <source>
        <dbReference type="ARBA" id="ARBA00006958"/>
    </source>
</evidence>
<dbReference type="Proteomes" id="UP001152888">
    <property type="component" value="Unassembled WGS sequence"/>
</dbReference>
<keyword evidence="14" id="KW-1185">Reference proteome</keyword>
<dbReference type="InterPro" id="IPR048367">
    <property type="entry name" value="TNP-like_RNaseH_C"/>
</dbReference>
<dbReference type="GO" id="GO:0016787">
    <property type="term" value="F:hydrolase activity"/>
    <property type="evidence" value="ECO:0007669"/>
    <property type="project" value="UniProtKB-KW"/>
</dbReference>
<accession>A0A9P0M8P0</accession>
<organism evidence="13 14">
    <name type="scientific">Acanthoscelides obtectus</name>
    <name type="common">Bean weevil</name>
    <name type="synonym">Bruchus obtectus</name>
    <dbReference type="NCBI Taxonomy" id="200917"/>
    <lineage>
        <taxon>Eukaryota</taxon>
        <taxon>Metazoa</taxon>
        <taxon>Ecdysozoa</taxon>
        <taxon>Arthropoda</taxon>
        <taxon>Hexapoda</taxon>
        <taxon>Insecta</taxon>
        <taxon>Pterygota</taxon>
        <taxon>Neoptera</taxon>
        <taxon>Endopterygota</taxon>
        <taxon>Coleoptera</taxon>
        <taxon>Polyphaga</taxon>
        <taxon>Cucujiformia</taxon>
        <taxon>Chrysomeloidea</taxon>
        <taxon>Chrysomelidae</taxon>
        <taxon>Bruchinae</taxon>
        <taxon>Bruchini</taxon>
        <taxon>Acanthoscelides</taxon>
    </lineage>
</organism>
<dbReference type="Pfam" id="PF13359">
    <property type="entry name" value="DDE_Tnp_4"/>
    <property type="match status" value="1"/>
</dbReference>
<dbReference type="Pfam" id="PF21789">
    <property type="entry name" value="TNP-like_RNaseH_C"/>
    <property type="match status" value="1"/>
</dbReference>
<keyword evidence="10" id="KW-0539">Nucleus</keyword>
<evidence type="ECO:0000313" key="13">
    <source>
        <dbReference type="EMBL" id="CAH2007859.1"/>
    </source>
</evidence>
<dbReference type="Pfam" id="PF21787">
    <property type="entry name" value="TNP-like_RNaseH_N"/>
    <property type="match status" value="1"/>
</dbReference>
<comment type="subcellular location">
    <subcellularLocation>
        <location evidence="2">Nucleus</location>
    </subcellularLocation>
</comment>
<proteinExistence type="inferred from homology"/>
<dbReference type="SMART" id="SM00980">
    <property type="entry name" value="THAP"/>
    <property type="match status" value="1"/>
</dbReference>
<keyword evidence="8" id="KW-0862">Zinc</keyword>
<feature type="domain" description="THAP-type" evidence="12">
    <location>
        <begin position="1"/>
        <end position="83"/>
    </location>
</feature>
<sequence length="982" mass="112767">MSWYRKCAVRGCQDSVSVRHRFPNPTKFMYVFVQWVDCIGNEVVRDIDPITVYNRYRVCHAHFTVEDNYGNNRLRKDAVPSLNLPDQQISNATDEILGSSRTESGLLHKLHVTRETHLSPKAKKLYKIASHLSRANRRLRCTRRLIRSTREVLNEALHHLDSTVATFIKSQITLAGSKSQGRRYSLEDKLMGLILHKQSGRGYPALSKIFALPSKKTIMQLLNRIPINPGVNDVIFNNLAEVVSGLDESSKYCAVMFDEMSLDPHIHLNVATKEFEGFETNDDEQRSAVIADHALVFMVRGLVKNWKQPLAYTFCRSSTKIPSASEDPTRKYLFLNGVKIIHIYDPPHLIKGIRNNLLTENLVWESAEDKYVASWQNIETAYAIDNAAGSLRAMPKLTECHVNRNCIKKMKVSYATQVFSHTVASVMTLMARAGIVGIQGEKLSETAQGTAKVLKFFDDLMDSVNGYSLYPSNGKPLRSAVSRCTDHFEFWVEARQTLRKMYYQGFYTTFYALFSNNNQTAAEGTEEQLRPPSLVNWTVTINGIIDIFEMLEQGNVNHLKCRRLNQDPIENFFGQIRQQGLRDTNPTCSHFKNHFKTLLINNFSSRHSMSANCESENSKNYIVAVKKFITVDVMNLWQSSSSSSSSDEDIPTIRKTKVYRKREDYFTKFDEVEFFQRFRLTKRTCLVLLEQIKYSIEPETNRGGSIKAKTKLLLTEILCNWQYAESGGRFCRCINSIYKSDCSQGIRKQSNHIKMPNTRQEMESTAAEFYRLARFPRVIGVIDCTLIKMDSPGGTDAEIYRTRKQFFGMNVQTVSDATLKIRDIVARWPGSSHDETIFNNSSLKQRFEAGLFKDYLLIGDSGYHLRPYLMTKLQDINVEAENLFNESIIRTRNVVERQYGVWKRRFPILKLGMRLDLHTIMAIIVATAVLHNIAIEENEAIPEEWIDHSEDEEINEQGDVRYDNRSGQVVRQLLINEYFANL</sequence>
<keyword evidence="4" id="KW-0540">Nuclease</keyword>
<dbReference type="SUPFAM" id="SSF57716">
    <property type="entry name" value="Glucocorticoid receptor-like (DNA-binding domain)"/>
    <property type="match status" value="1"/>
</dbReference>
<dbReference type="GO" id="GO:0004518">
    <property type="term" value="F:nuclease activity"/>
    <property type="evidence" value="ECO:0007669"/>
    <property type="project" value="UniProtKB-KW"/>
</dbReference>
<comment type="cofactor">
    <cofactor evidence="1">
        <name>a divalent metal cation</name>
        <dbReference type="ChEBI" id="CHEBI:60240"/>
    </cofactor>
</comment>